<dbReference type="EMBL" id="JBFXLS010000046">
    <property type="protein sequence ID" value="KAL2824147.1"/>
    <property type="molecule type" value="Genomic_DNA"/>
</dbReference>
<gene>
    <name evidence="1" type="ORF">BDW59DRAFT_147897</name>
</gene>
<reference evidence="1 2" key="1">
    <citation type="submission" date="2024-07" db="EMBL/GenBank/DDBJ databases">
        <title>Section-level genome sequencing and comparative genomics of Aspergillus sections Usti and Cavernicolus.</title>
        <authorList>
            <consortium name="Lawrence Berkeley National Laboratory"/>
            <person name="Nybo J.L."/>
            <person name="Vesth T.C."/>
            <person name="Theobald S."/>
            <person name="Frisvad J.C."/>
            <person name="Larsen T.O."/>
            <person name="Kjaerboelling I."/>
            <person name="Rothschild-Mancinelli K."/>
            <person name="Lyhne E.K."/>
            <person name="Kogle M.E."/>
            <person name="Barry K."/>
            <person name="Clum A."/>
            <person name="Na H."/>
            <person name="Ledsgaard L."/>
            <person name="Lin J."/>
            <person name="Lipzen A."/>
            <person name="Kuo A."/>
            <person name="Riley R."/>
            <person name="Mondo S."/>
            <person name="LaButti K."/>
            <person name="Haridas S."/>
            <person name="Pangalinan J."/>
            <person name="Salamov A.A."/>
            <person name="Simmons B.A."/>
            <person name="Magnuson J.K."/>
            <person name="Chen J."/>
            <person name="Drula E."/>
            <person name="Henrissat B."/>
            <person name="Wiebenga A."/>
            <person name="Lubbers R.J."/>
            <person name="Gomes A.C."/>
            <person name="Makela M.R."/>
            <person name="Stajich J."/>
            <person name="Grigoriev I.V."/>
            <person name="Mortensen U.H."/>
            <person name="De vries R.P."/>
            <person name="Baker S.E."/>
            <person name="Andersen M.R."/>
        </authorList>
    </citation>
    <scope>NUCLEOTIDE SEQUENCE [LARGE SCALE GENOMIC DNA]</scope>
    <source>
        <strain evidence="1 2">CBS 600.67</strain>
    </source>
</reference>
<dbReference type="Proteomes" id="UP001610335">
    <property type="component" value="Unassembled WGS sequence"/>
</dbReference>
<accession>A0ABR4I903</accession>
<comment type="caution">
    <text evidence="1">The sequence shown here is derived from an EMBL/GenBank/DDBJ whole genome shotgun (WGS) entry which is preliminary data.</text>
</comment>
<proteinExistence type="predicted"/>
<sequence>MGQRHNRRRTRPRSRNCSVNLTSVPLDAIATPANFCTISYPSAFDCLGNRPASTRHHQGLTWQERDDVLKPEAAMLETEQYRLFGGEPGDDVGLCYRMLEYFGGLDYINPLQNFKPLPG</sequence>
<keyword evidence="2" id="KW-1185">Reference proteome</keyword>
<protein>
    <submittedName>
        <fullName evidence="1">Uncharacterized protein</fullName>
    </submittedName>
</protein>
<organism evidence="1 2">
    <name type="scientific">Aspergillus cavernicola</name>
    <dbReference type="NCBI Taxonomy" id="176166"/>
    <lineage>
        <taxon>Eukaryota</taxon>
        <taxon>Fungi</taxon>
        <taxon>Dikarya</taxon>
        <taxon>Ascomycota</taxon>
        <taxon>Pezizomycotina</taxon>
        <taxon>Eurotiomycetes</taxon>
        <taxon>Eurotiomycetidae</taxon>
        <taxon>Eurotiales</taxon>
        <taxon>Aspergillaceae</taxon>
        <taxon>Aspergillus</taxon>
        <taxon>Aspergillus subgen. Nidulantes</taxon>
    </lineage>
</organism>
<evidence type="ECO:0000313" key="2">
    <source>
        <dbReference type="Proteomes" id="UP001610335"/>
    </source>
</evidence>
<evidence type="ECO:0000313" key="1">
    <source>
        <dbReference type="EMBL" id="KAL2824147.1"/>
    </source>
</evidence>
<name>A0ABR4I903_9EURO</name>